<dbReference type="Pfam" id="PF02225">
    <property type="entry name" value="PA"/>
    <property type="match status" value="1"/>
</dbReference>
<proteinExistence type="predicted"/>
<feature type="region of interest" description="Disordered" evidence="13">
    <location>
        <begin position="398"/>
        <end position="530"/>
    </location>
</feature>
<dbReference type="GeneID" id="98122426"/>
<evidence type="ECO:0000256" key="10">
    <source>
        <dbReference type="ARBA" id="ARBA00022989"/>
    </source>
</evidence>
<keyword evidence="10 14" id="KW-1133">Transmembrane helix</keyword>
<dbReference type="Proteomes" id="UP001600064">
    <property type="component" value="Unassembled WGS sequence"/>
</dbReference>
<dbReference type="EMBL" id="JAZGUE010000002">
    <property type="protein sequence ID" value="KAL2269420.1"/>
    <property type="molecule type" value="Genomic_DNA"/>
</dbReference>
<dbReference type="InterPro" id="IPR003137">
    <property type="entry name" value="PA_domain"/>
</dbReference>
<accession>A0ABR4DGE3</accession>
<reference evidence="17 18" key="1">
    <citation type="journal article" date="2024" name="Commun. Biol.">
        <title>Comparative genomic analysis of thermophilic fungi reveals convergent evolutionary adaptations and gene losses.</title>
        <authorList>
            <person name="Steindorff A.S."/>
            <person name="Aguilar-Pontes M.V."/>
            <person name="Robinson A.J."/>
            <person name="Andreopoulos B."/>
            <person name="LaButti K."/>
            <person name="Kuo A."/>
            <person name="Mondo S."/>
            <person name="Riley R."/>
            <person name="Otillar R."/>
            <person name="Haridas S."/>
            <person name="Lipzen A."/>
            <person name="Grimwood J."/>
            <person name="Schmutz J."/>
            <person name="Clum A."/>
            <person name="Reid I.D."/>
            <person name="Moisan M.C."/>
            <person name="Butler G."/>
            <person name="Nguyen T.T.M."/>
            <person name="Dewar K."/>
            <person name="Conant G."/>
            <person name="Drula E."/>
            <person name="Henrissat B."/>
            <person name="Hansel C."/>
            <person name="Singer S."/>
            <person name="Hutchinson M.I."/>
            <person name="de Vries R.P."/>
            <person name="Natvig D.O."/>
            <person name="Powell A.J."/>
            <person name="Tsang A."/>
            <person name="Grigoriev I.V."/>
        </authorList>
    </citation>
    <scope>NUCLEOTIDE SEQUENCE [LARGE SCALE GENOMIC DNA]</scope>
    <source>
        <strain evidence="17 18">ATCC 22073</strain>
    </source>
</reference>
<gene>
    <name evidence="17" type="ORF">VTJ83DRAFT_1604</name>
</gene>
<dbReference type="SUPFAM" id="SSF52025">
    <property type="entry name" value="PA domain"/>
    <property type="match status" value="1"/>
</dbReference>
<organism evidence="17 18">
    <name type="scientific">Remersonia thermophila</name>
    <dbReference type="NCBI Taxonomy" id="72144"/>
    <lineage>
        <taxon>Eukaryota</taxon>
        <taxon>Fungi</taxon>
        <taxon>Dikarya</taxon>
        <taxon>Ascomycota</taxon>
        <taxon>Pezizomycotina</taxon>
        <taxon>Sordariomycetes</taxon>
        <taxon>Sordariomycetidae</taxon>
        <taxon>Sordariales</taxon>
        <taxon>Sordariales incertae sedis</taxon>
        <taxon>Remersonia</taxon>
    </lineage>
</organism>
<dbReference type="InterPro" id="IPR046450">
    <property type="entry name" value="PA_dom_sf"/>
</dbReference>
<dbReference type="RefSeq" id="XP_070868144.1">
    <property type="nucleotide sequence ID" value="XM_071007782.1"/>
</dbReference>
<evidence type="ECO:0000256" key="8">
    <source>
        <dbReference type="ARBA" id="ARBA00022786"/>
    </source>
</evidence>
<name>A0ABR4DGE3_9PEZI</name>
<evidence type="ECO:0000256" key="6">
    <source>
        <dbReference type="ARBA" id="ARBA00022723"/>
    </source>
</evidence>
<evidence type="ECO:0000256" key="4">
    <source>
        <dbReference type="ARBA" id="ARBA00022679"/>
    </source>
</evidence>
<evidence type="ECO:0000256" key="14">
    <source>
        <dbReference type="SAM" id="Phobius"/>
    </source>
</evidence>
<evidence type="ECO:0000313" key="18">
    <source>
        <dbReference type="Proteomes" id="UP001600064"/>
    </source>
</evidence>
<dbReference type="EC" id="2.3.2.27" evidence="3"/>
<evidence type="ECO:0000256" key="11">
    <source>
        <dbReference type="ARBA" id="ARBA00023136"/>
    </source>
</evidence>
<dbReference type="Gene3D" id="3.50.30.30">
    <property type="match status" value="1"/>
</dbReference>
<dbReference type="InterPro" id="IPR011016">
    <property type="entry name" value="Znf_RING-CH"/>
</dbReference>
<evidence type="ECO:0000256" key="1">
    <source>
        <dbReference type="ARBA" id="ARBA00000900"/>
    </source>
</evidence>
<keyword evidence="5 14" id="KW-0812">Transmembrane</keyword>
<feature type="region of interest" description="Disordered" evidence="13">
    <location>
        <begin position="317"/>
        <end position="381"/>
    </location>
</feature>
<feature type="region of interest" description="Disordered" evidence="13">
    <location>
        <begin position="598"/>
        <end position="665"/>
    </location>
</feature>
<evidence type="ECO:0000256" key="15">
    <source>
        <dbReference type="SAM" id="SignalP"/>
    </source>
</evidence>
<keyword evidence="8" id="KW-0833">Ubl conjugation pathway</keyword>
<keyword evidence="15" id="KW-0732">Signal</keyword>
<feature type="compositionally biased region" description="Low complexity" evidence="13">
    <location>
        <begin position="806"/>
        <end position="825"/>
    </location>
</feature>
<feature type="compositionally biased region" description="Basic and acidic residues" evidence="13">
    <location>
        <begin position="631"/>
        <end position="642"/>
    </location>
</feature>
<keyword evidence="18" id="KW-1185">Reference proteome</keyword>
<dbReference type="PANTHER" id="PTHR45977:SF4">
    <property type="entry name" value="RING-TYPE DOMAIN-CONTAINING PROTEIN"/>
    <property type="match status" value="1"/>
</dbReference>
<comment type="caution">
    <text evidence="17">The sequence shown here is derived from an EMBL/GenBank/DDBJ whole genome shotgun (WGS) entry which is preliminary data.</text>
</comment>
<dbReference type="SMART" id="SM00184">
    <property type="entry name" value="RING"/>
    <property type="match status" value="1"/>
</dbReference>
<dbReference type="Pfam" id="PF13639">
    <property type="entry name" value="zf-RING_2"/>
    <property type="match status" value="1"/>
</dbReference>
<dbReference type="InterPro" id="IPR001841">
    <property type="entry name" value="Znf_RING"/>
</dbReference>
<dbReference type="PROSITE" id="PS50089">
    <property type="entry name" value="ZF_RING_2"/>
    <property type="match status" value="1"/>
</dbReference>
<comment type="subcellular location">
    <subcellularLocation>
        <location evidence="2">Membrane</location>
        <topology evidence="2">Multi-pass membrane protein</topology>
    </subcellularLocation>
</comment>
<feature type="domain" description="RING-type" evidence="16">
    <location>
        <begin position="675"/>
        <end position="718"/>
    </location>
</feature>
<feature type="compositionally biased region" description="Low complexity" evidence="13">
    <location>
        <begin position="599"/>
        <end position="621"/>
    </location>
</feature>
<feature type="compositionally biased region" description="Low complexity" evidence="13">
    <location>
        <begin position="478"/>
        <end position="499"/>
    </location>
</feature>
<keyword evidence="11 14" id="KW-0472">Membrane</keyword>
<feature type="region of interest" description="Disordered" evidence="13">
    <location>
        <begin position="727"/>
        <end position="825"/>
    </location>
</feature>
<evidence type="ECO:0000256" key="5">
    <source>
        <dbReference type="ARBA" id="ARBA00022692"/>
    </source>
</evidence>
<dbReference type="InterPro" id="IPR013083">
    <property type="entry name" value="Znf_RING/FYVE/PHD"/>
</dbReference>
<feature type="transmembrane region" description="Helical" evidence="14">
    <location>
        <begin position="553"/>
        <end position="573"/>
    </location>
</feature>
<evidence type="ECO:0000256" key="13">
    <source>
        <dbReference type="SAM" id="MobiDB-lite"/>
    </source>
</evidence>
<dbReference type="SMART" id="SM00744">
    <property type="entry name" value="RINGv"/>
    <property type="match status" value="1"/>
</dbReference>
<keyword evidence="6" id="KW-0479">Metal-binding</keyword>
<keyword evidence="9" id="KW-0862">Zinc</keyword>
<feature type="chain" id="PRO_5045123649" description="RING-type E3 ubiquitin transferase" evidence="15">
    <location>
        <begin position="27"/>
        <end position="825"/>
    </location>
</feature>
<dbReference type="CDD" id="cd16454">
    <property type="entry name" value="RING-H2_PA-TM-RING"/>
    <property type="match status" value="1"/>
</dbReference>
<evidence type="ECO:0000256" key="2">
    <source>
        <dbReference type="ARBA" id="ARBA00004141"/>
    </source>
</evidence>
<feature type="compositionally biased region" description="Basic and acidic residues" evidence="13">
    <location>
        <begin position="158"/>
        <end position="190"/>
    </location>
</feature>
<dbReference type="Gene3D" id="3.30.40.10">
    <property type="entry name" value="Zinc/RING finger domain, C3HC4 (zinc finger)"/>
    <property type="match status" value="1"/>
</dbReference>
<keyword evidence="4" id="KW-0808">Transferase</keyword>
<feature type="compositionally biased region" description="Polar residues" evidence="13">
    <location>
        <begin position="508"/>
        <end position="519"/>
    </location>
</feature>
<dbReference type="SUPFAM" id="SSF57850">
    <property type="entry name" value="RING/U-box"/>
    <property type="match status" value="1"/>
</dbReference>
<protein>
    <recommendedName>
        <fullName evidence="3">RING-type E3 ubiquitin transferase</fullName>
        <ecNumber evidence="3">2.3.2.27</ecNumber>
    </recommendedName>
</protein>
<feature type="region of interest" description="Disordered" evidence="13">
    <location>
        <begin position="147"/>
        <end position="190"/>
    </location>
</feature>
<feature type="signal peptide" evidence="15">
    <location>
        <begin position="1"/>
        <end position="26"/>
    </location>
</feature>
<evidence type="ECO:0000256" key="12">
    <source>
        <dbReference type="PROSITE-ProRule" id="PRU00175"/>
    </source>
</evidence>
<dbReference type="CDD" id="cd04813">
    <property type="entry name" value="PA_1"/>
    <property type="match status" value="1"/>
</dbReference>
<evidence type="ECO:0000313" key="17">
    <source>
        <dbReference type="EMBL" id="KAL2269420.1"/>
    </source>
</evidence>
<dbReference type="PANTHER" id="PTHR45977">
    <property type="entry name" value="TARGET OF ERK KINASE MPK-1"/>
    <property type="match status" value="1"/>
</dbReference>
<sequence length="825" mass="87896">MRPPRIAILVFFALTALLLVYRAISANRLSDASGIPPASPVKKASAGSTLSWTTPFSILFPPNAAISLTDDNATFFPARPAAFGPPLPSEGLSGQLWVGSTFSDDVFHEGEGDGELGCSDIPGWTDERTGLGIKTVAESMRGVETSPLALSAKGPRLHPLDKEPALGRRLAPDKLSKSKPKVVDDGTDDHLFQGYQETSSSFSDRPAGSDATHADIQSMQETAEIKGKIVLISRGGCGFLDKVKWAQRRGAIALIVGDNQKGGPLIQMFAKGNAENVTIPSVFTTRTTAHLLSSLSHPSGRIEGVSGATAEALRKIQQQTTKPKSAKNPKKQIPSARRTAKTLNPGDASSQLKRSSPSDKSRKSWLFGWGDGQGASSNAHTRPLDDEVAELGRDGLVGTTQEIGKNSAKGAGATSADGRSSDAPTDRLGTSVKATDKSASKFANFRGDRKPAGGSAAPQTGAYEPAADDNFVKGHGKSQVSGSNRGSSSGSFGSSQGSGEESKDTIHETQSFSTSTSASEYADPEDDEEEVVREGLWVTITPTGSASPFLDTLVILVISPLVTLSVVYALLILRVKIRMRRWRAPKSVIDRLPVRTYHTVPSSSSSSSRTPTPRSASPTTPLLQDAPGSRAADDGSRGRRGTETASRPARRQSPEKTSRGGTSQWKKYMGRQVECVVCLEEYVDGVSQVMSLPCGHEFHVECITPWLTTRRRTCPICKSDVVRSLARAGNSSEPTYEPFREDADESNGESPDSFEDPRGFFSPNQADDLERGPSFTRGSGHNWPAQAGRSDAFLGPLASRLTRFTSGGSSSRSWQDQGSSGERGR</sequence>
<evidence type="ECO:0000259" key="16">
    <source>
        <dbReference type="PROSITE" id="PS50089"/>
    </source>
</evidence>
<evidence type="ECO:0000256" key="7">
    <source>
        <dbReference type="ARBA" id="ARBA00022771"/>
    </source>
</evidence>
<evidence type="ECO:0000256" key="9">
    <source>
        <dbReference type="ARBA" id="ARBA00022833"/>
    </source>
</evidence>
<evidence type="ECO:0000256" key="3">
    <source>
        <dbReference type="ARBA" id="ARBA00012483"/>
    </source>
</evidence>
<comment type="catalytic activity">
    <reaction evidence="1">
        <text>S-ubiquitinyl-[E2 ubiquitin-conjugating enzyme]-L-cysteine + [acceptor protein]-L-lysine = [E2 ubiquitin-conjugating enzyme]-L-cysteine + N(6)-ubiquitinyl-[acceptor protein]-L-lysine.</text>
        <dbReference type="EC" id="2.3.2.27"/>
    </reaction>
</comment>
<keyword evidence="7 12" id="KW-0863">Zinc-finger</keyword>